<comment type="caution">
    <text evidence="1">The sequence shown here is derived from an EMBL/GenBank/DDBJ whole genome shotgun (WGS) entry which is preliminary data.</text>
</comment>
<accession>A0ACB7P8E7</accession>
<dbReference type="EMBL" id="JAGIZQ010000005">
    <property type="protein sequence ID" value="KAH6628847.1"/>
    <property type="molecule type" value="Genomic_DNA"/>
</dbReference>
<dbReference type="Proteomes" id="UP000724584">
    <property type="component" value="Unassembled WGS sequence"/>
</dbReference>
<name>A0ACB7P8E7_9PEZI</name>
<organism evidence="1 2">
    <name type="scientific">Chaetomium tenue</name>
    <dbReference type="NCBI Taxonomy" id="1854479"/>
    <lineage>
        <taxon>Eukaryota</taxon>
        <taxon>Fungi</taxon>
        <taxon>Dikarya</taxon>
        <taxon>Ascomycota</taxon>
        <taxon>Pezizomycotina</taxon>
        <taxon>Sordariomycetes</taxon>
        <taxon>Sordariomycetidae</taxon>
        <taxon>Sordariales</taxon>
        <taxon>Chaetomiaceae</taxon>
        <taxon>Chaetomium</taxon>
    </lineage>
</organism>
<evidence type="ECO:0000313" key="2">
    <source>
        <dbReference type="Proteomes" id="UP000724584"/>
    </source>
</evidence>
<reference evidence="1 2" key="1">
    <citation type="journal article" date="2021" name="Nat. Commun.">
        <title>Genetic determinants of endophytism in the Arabidopsis root mycobiome.</title>
        <authorList>
            <person name="Mesny F."/>
            <person name="Miyauchi S."/>
            <person name="Thiergart T."/>
            <person name="Pickel B."/>
            <person name="Atanasova L."/>
            <person name="Karlsson M."/>
            <person name="Huettel B."/>
            <person name="Barry K.W."/>
            <person name="Haridas S."/>
            <person name="Chen C."/>
            <person name="Bauer D."/>
            <person name="Andreopoulos W."/>
            <person name="Pangilinan J."/>
            <person name="LaButti K."/>
            <person name="Riley R."/>
            <person name="Lipzen A."/>
            <person name="Clum A."/>
            <person name="Drula E."/>
            <person name="Henrissat B."/>
            <person name="Kohler A."/>
            <person name="Grigoriev I.V."/>
            <person name="Martin F.M."/>
            <person name="Hacquard S."/>
        </authorList>
    </citation>
    <scope>NUCLEOTIDE SEQUENCE [LARGE SCALE GENOMIC DNA]</scope>
    <source>
        <strain evidence="1 2">MPI-SDFR-AT-0079</strain>
    </source>
</reference>
<protein>
    <submittedName>
        <fullName evidence="1">Uncharacterized protein</fullName>
    </submittedName>
</protein>
<proteinExistence type="predicted"/>
<evidence type="ECO:0000313" key="1">
    <source>
        <dbReference type="EMBL" id="KAH6628847.1"/>
    </source>
</evidence>
<sequence>MGQLCCAESKPKRRHRKRRQQGGGGGGGGGGRPQIGHPQNVMIHIPRNRNDEHGVPIQQVTRDIDQNVLRTALDSVSAYIAARNRHLSVIAVGGAVNTLHLRSRTTTHDVDVFGSDFGNESRILLDEAMHDAQQHVPGLGTDWLNTETQMYMPGPMHDELTQLARRQNVQVYVGQGLTIFAAPWEYAFTAKINRILVGGVQARPYDLDDAVTYIHEYIQSHGNQPVPMATVLKWARRWHHEVTDDVLRNRVTPEYRRRYGRDAFVFQ</sequence>
<keyword evidence="2" id="KW-1185">Reference proteome</keyword>
<gene>
    <name evidence="1" type="ORF">F5144DRAFT_604968</name>
</gene>